<evidence type="ECO:0000313" key="16">
    <source>
        <dbReference type="WBParaSite" id="SRDH1_58170.1"/>
    </source>
</evidence>
<evidence type="ECO:0000256" key="12">
    <source>
        <dbReference type="ARBA" id="ARBA00047784"/>
    </source>
</evidence>
<name>A0AA85FNF2_9TREM</name>
<keyword evidence="10" id="KW-0804">Transcription</keyword>
<keyword evidence="7" id="KW-0949">S-adenosyl-L-methionine</keyword>
<evidence type="ECO:0000256" key="6">
    <source>
        <dbReference type="ARBA" id="ARBA00022679"/>
    </source>
</evidence>
<evidence type="ECO:0000256" key="7">
    <source>
        <dbReference type="ARBA" id="ARBA00022691"/>
    </source>
</evidence>
<dbReference type="GO" id="GO:0043516">
    <property type="term" value="P:regulation of DNA damage response, signal transduction by p53 class mediator"/>
    <property type="evidence" value="ECO:0007669"/>
    <property type="project" value="TreeGrafter"/>
</dbReference>
<dbReference type="Gene3D" id="2.170.270.10">
    <property type="entry name" value="SET domain"/>
    <property type="match status" value="1"/>
</dbReference>
<protein>
    <recommendedName>
        <fullName evidence="3">[histone H4]-lysine(20) N-methyltransferase</fullName>
        <ecNumber evidence="3">2.1.1.361</ecNumber>
    </recommendedName>
</protein>
<dbReference type="InterPro" id="IPR016858">
    <property type="entry name" value="KMT5A-like"/>
</dbReference>
<dbReference type="GO" id="GO:0032259">
    <property type="term" value="P:methylation"/>
    <property type="evidence" value="ECO:0007669"/>
    <property type="project" value="UniProtKB-KW"/>
</dbReference>
<dbReference type="SMART" id="SM00317">
    <property type="entry name" value="SET"/>
    <property type="match status" value="1"/>
</dbReference>
<dbReference type="SUPFAM" id="SSF82199">
    <property type="entry name" value="SET domain"/>
    <property type="match status" value="1"/>
</dbReference>
<evidence type="ECO:0000256" key="9">
    <source>
        <dbReference type="ARBA" id="ARBA00023015"/>
    </source>
</evidence>
<dbReference type="InterPro" id="IPR046341">
    <property type="entry name" value="SET_dom_sf"/>
</dbReference>
<keyword evidence="6" id="KW-0808">Transferase</keyword>
<evidence type="ECO:0000259" key="14">
    <source>
        <dbReference type="PROSITE" id="PS50280"/>
    </source>
</evidence>
<evidence type="ECO:0000256" key="4">
    <source>
        <dbReference type="ARBA" id="ARBA00022454"/>
    </source>
</evidence>
<dbReference type="EC" id="2.1.1.361" evidence="3"/>
<evidence type="ECO:0000256" key="8">
    <source>
        <dbReference type="ARBA" id="ARBA00022853"/>
    </source>
</evidence>
<dbReference type="InterPro" id="IPR047266">
    <property type="entry name" value="KMT5A-like_SET"/>
</dbReference>
<feature type="domain" description="SET" evidence="14">
    <location>
        <begin position="316"/>
        <end position="438"/>
    </location>
</feature>
<keyword evidence="15" id="KW-1185">Reference proteome</keyword>
<feature type="region of interest" description="Disordered" evidence="13">
    <location>
        <begin position="117"/>
        <end position="139"/>
    </location>
</feature>
<dbReference type="Proteomes" id="UP000050792">
    <property type="component" value="Unassembled WGS sequence"/>
</dbReference>
<keyword evidence="4" id="KW-0158">Chromosome</keyword>
<dbReference type="GO" id="GO:0005634">
    <property type="term" value="C:nucleus"/>
    <property type="evidence" value="ECO:0007669"/>
    <property type="project" value="UniProtKB-SubCell"/>
</dbReference>
<feature type="region of interest" description="Disordered" evidence="13">
    <location>
        <begin position="227"/>
        <end position="253"/>
    </location>
</feature>
<dbReference type="PROSITE" id="PS51571">
    <property type="entry name" value="SAM_MT43_PR_SET"/>
    <property type="match status" value="1"/>
</dbReference>
<keyword evidence="8" id="KW-0156">Chromatin regulator</keyword>
<keyword evidence="11" id="KW-0539">Nucleus</keyword>
<evidence type="ECO:0000256" key="5">
    <source>
        <dbReference type="ARBA" id="ARBA00022603"/>
    </source>
</evidence>
<reference evidence="15" key="1">
    <citation type="submission" date="2022-06" db="EMBL/GenBank/DDBJ databases">
        <authorList>
            <person name="Berger JAMES D."/>
            <person name="Berger JAMES D."/>
        </authorList>
    </citation>
    <scope>NUCLEOTIDE SEQUENCE [LARGE SCALE GENOMIC DNA]</scope>
</reference>
<keyword evidence="9" id="KW-0805">Transcription regulation</keyword>
<comment type="catalytic activity">
    <reaction evidence="12">
        <text>L-lysyl(20)-[histone H4] + S-adenosyl-L-methionine = N(6)-methyl-L-lysyl(20)-[histone H4] + S-adenosyl-L-homocysteine + H(+)</text>
        <dbReference type="Rhea" id="RHEA:60344"/>
        <dbReference type="Rhea" id="RHEA-COMP:15554"/>
        <dbReference type="Rhea" id="RHEA-COMP:15555"/>
        <dbReference type="ChEBI" id="CHEBI:15378"/>
        <dbReference type="ChEBI" id="CHEBI:29969"/>
        <dbReference type="ChEBI" id="CHEBI:57856"/>
        <dbReference type="ChEBI" id="CHEBI:59789"/>
        <dbReference type="ChEBI" id="CHEBI:61929"/>
        <dbReference type="EC" id="2.1.1.361"/>
    </reaction>
</comment>
<evidence type="ECO:0000256" key="10">
    <source>
        <dbReference type="ARBA" id="ARBA00023163"/>
    </source>
</evidence>
<dbReference type="AlphaFoldDB" id="A0AA85FNF2"/>
<evidence type="ECO:0000313" key="15">
    <source>
        <dbReference type="Proteomes" id="UP000050792"/>
    </source>
</evidence>
<organism evidence="15 16">
    <name type="scientific">Schistosoma rodhaini</name>
    <dbReference type="NCBI Taxonomy" id="6188"/>
    <lineage>
        <taxon>Eukaryota</taxon>
        <taxon>Metazoa</taxon>
        <taxon>Spiralia</taxon>
        <taxon>Lophotrochozoa</taxon>
        <taxon>Platyhelminthes</taxon>
        <taxon>Trematoda</taxon>
        <taxon>Digenea</taxon>
        <taxon>Strigeidida</taxon>
        <taxon>Schistosomatoidea</taxon>
        <taxon>Schistosomatidae</taxon>
        <taxon>Schistosoma</taxon>
    </lineage>
</organism>
<evidence type="ECO:0000256" key="11">
    <source>
        <dbReference type="ARBA" id="ARBA00023242"/>
    </source>
</evidence>
<dbReference type="GO" id="GO:0005700">
    <property type="term" value="C:polytene chromosome"/>
    <property type="evidence" value="ECO:0007669"/>
    <property type="project" value="TreeGrafter"/>
</dbReference>
<feature type="compositionally biased region" description="Low complexity" evidence="13">
    <location>
        <begin position="230"/>
        <end position="252"/>
    </location>
</feature>
<evidence type="ECO:0000256" key="2">
    <source>
        <dbReference type="ARBA" id="ARBA00004286"/>
    </source>
</evidence>
<evidence type="ECO:0000256" key="1">
    <source>
        <dbReference type="ARBA" id="ARBA00004123"/>
    </source>
</evidence>
<dbReference type="GO" id="GO:0140944">
    <property type="term" value="F:histone H4K20 monomethyltransferase activity"/>
    <property type="evidence" value="ECO:0007669"/>
    <property type="project" value="UniProtKB-EC"/>
</dbReference>
<dbReference type="InterPro" id="IPR001214">
    <property type="entry name" value="SET_dom"/>
</dbReference>
<accession>A0AA85FNF2</accession>
<dbReference type="GO" id="GO:0006357">
    <property type="term" value="P:regulation of transcription by RNA polymerase II"/>
    <property type="evidence" value="ECO:0007669"/>
    <property type="project" value="TreeGrafter"/>
</dbReference>
<dbReference type="PANTHER" id="PTHR46167:SF1">
    <property type="entry name" value="N-LYSINE METHYLTRANSFERASE KMT5A"/>
    <property type="match status" value="1"/>
</dbReference>
<comment type="subcellular location">
    <subcellularLocation>
        <location evidence="2">Chromosome</location>
    </subcellularLocation>
    <subcellularLocation>
        <location evidence="1">Nucleus</location>
    </subcellularLocation>
</comment>
<reference evidence="16" key="2">
    <citation type="submission" date="2023-11" db="UniProtKB">
        <authorList>
            <consortium name="WormBaseParasite"/>
        </authorList>
    </citation>
    <scope>IDENTIFICATION</scope>
</reference>
<proteinExistence type="predicted"/>
<evidence type="ECO:0000256" key="13">
    <source>
        <dbReference type="SAM" id="MobiDB-lite"/>
    </source>
</evidence>
<dbReference type="InterPro" id="IPR051760">
    <property type="entry name" value="KMT5A"/>
</dbReference>
<dbReference type="WBParaSite" id="SRDH1_58170.1">
    <property type="protein sequence ID" value="SRDH1_58170.1"/>
    <property type="gene ID" value="SRDH1_58170"/>
</dbReference>
<sequence length="453" mass="51602">MIISYYVDVKKIPYSKKRIRINFIEFSSLFDEIFIQTNWYSLISVMTSVKVSSHSYTLKWEDSSSIENSYSKKHCLLSCNSSSPSLRQTQLNFSPNHQTKLSKQFENVVDVIKPNNTNWSTNENDSLKSNEHNSFPQTSIKPEPLSVLVTESLNKSPESIITSPTRIMKQAILTETGISPGENVFKKPIRKKKAATNKKSQVKRSRSVDSPQINTITKNDIVGNDSVKLSTSNTRQTETTTTTRVCESTSVSPKKNSHVASDLCTATRNKQNKSKTQLQTQLTSYGIRKTARQYAKEIERERENNFLNALKNNIETGMKIIQTEEKGRGIIATRTFYEGEFVVEYAGDLITEKLAKQREAVYKQNPEIGSYMFFFVHAGQRYCVDATKETPRLGRLINHSRLKPNCIVKVIPIDGIPRLALFARKSISPGEELLYDYGDRDKETLQLHPWLKT</sequence>
<dbReference type="Pfam" id="PF00856">
    <property type="entry name" value="SET"/>
    <property type="match status" value="1"/>
</dbReference>
<dbReference type="PROSITE" id="PS50280">
    <property type="entry name" value="SET"/>
    <property type="match status" value="1"/>
</dbReference>
<keyword evidence="5" id="KW-0489">Methyltransferase</keyword>
<evidence type="ECO:0000256" key="3">
    <source>
        <dbReference type="ARBA" id="ARBA00012187"/>
    </source>
</evidence>
<dbReference type="PANTHER" id="PTHR46167">
    <property type="entry name" value="N-LYSINE METHYLTRANSFERASE KMT5A"/>
    <property type="match status" value="1"/>
</dbReference>
<dbReference type="CDD" id="cd10528">
    <property type="entry name" value="SET_SETD8"/>
    <property type="match status" value="1"/>
</dbReference>